<keyword evidence="3 11" id="KW-0663">Pyridoxal phosphate</keyword>
<dbReference type="EMBL" id="BDGG01000002">
    <property type="protein sequence ID" value="GAU94433.1"/>
    <property type="molecule type" value="Genomic_DNA"/>
</dbReference>
<evidence type="ECO:0000313" key="14">
    <source>
        <dbReference type="Proteomes" id="UP000186922"/>
    </source>
</evidence>
<evidence type="ECO:0000256" key="8">
    <source>
        <dbReference type="ARBA" id="ARBA00037173"/>
    </source>
</evidence>
<dbReference type="Gene3D" id="2.40.37.10">
    <property type="entry name" value="Lyase, Ornithine Decarboxylase, Chain A, domain 1"/>
    <property type="match status" value="1"/>
</dbReference>
<feature type="domain" description="Orn/DAP/Arg decarboxylase 2 N-terminal" evidence="12">
    <location>
        <begin position="65"/>
        <end position="301"/>
    </location>
</feature>
<comment type="caution">
    <text evidence="13">The sequence shown here is derived from an EMBL/GenBank/DDBJ whole genome shotgun (WGS) entry which is preliminary data.</text>
</comment>
<dbReference type="Proteomes" id="UP000186922">
    <property type="component" value="Unassembled WGS sequence"/>
</dbReference>
<protein>
    <recommendedName>
        <fullName evidence="7">ornithine decarboxylase</fullName>
        <ecNumber evidence="7">4.1.1.17</ecNumber>
    </recommendedName>
</protein>
<dbReference type="Pfam" id="PF02784">
    <property type="entry name" value="Orn_Arg_deC_N"/>
    <property type="match status" value="1"/>
</dbReference>
<dbReference type="EC" id="4.1.1.17" evidence="7"/>
<dbReference type="OrthoDB" id="5034579at2759"/>
<dbReference type="PANTHER" id="PTHR11482:SF6">
    <property type="entry name" value="ORNITHINE DECARBOXYLASE 1-RELATED"/>
    <property type="match status" value="1"/>
</dbReference>
<evidence type="ECO:0000256" key="11">
    <source>
        <dbReference type="PIRSR" id="PIRSR600183-50"/>
    </source>
</evidence>
<evidence type="ECO:0000256" key="2">
    <source>
        <dbReference type="ARBA" id="ARBA00008872"/>
    </source>
</evidence>
<dbReference type="CDD" id="cd00622">
    <property type="entry name" value="PLPDE_III_ODC"/>
    <property type="match status" value="1"/>
</dbReference>
<keyword evidence="5" id="KW-0456">Lyase</keyword>
<dbReference type="InterPro" id="IPR000183">
    <property type="entry name" value="Orn/DAP/Arg_de-COase"/>
</dbReference>
<dbReference type="PANTHER" id="PTHR11482">
    <property type="entry name" value="ARGININE/DIAMINOPIMELATE/ORNITHINE DECARBOXYLASE"/>
    <property type="match status" value="1"/>
</dbReference>
<evidence type="ECO:0000256" key="10">
    <source>
        <dbReference type="ARBA" id="ARBA00049127"/>
    </source>
</evidence>
<feature type="active site" description="Proton donor" evidence="11">
    <location>
        <position position="376"/>
    </location>
</feature>
<proteinExistence type="inferred from homology"/>
<evidence type="ECO:0000256" key="7">
    <source>
        <dbReference type="ARBA" id="ARBA00034138"/>
    </source>
</evidence>
<comment type="pathway">
    <text evidence="6">Amine and polyamine biosynthesis; putrescine biosynthesis via L-ornithine pathway; putrescine from L-ornithine: step 1/1.</text>
</comment>
<evidence type="ECO:0000256" key="5">
    <source>
        <dbReference type="ARBA" id="ARBA00023239"/>
    </source>
</evidence>
<dbReference type="PROSITE" id="PS00878">
    <property type="entry name" value="ODR_DC_2_1"/>
    <property type="match status" value="1"/>
</dbReference>
<dbReference type="STRING" id="947166.A0A1D1V6J5"/>
<dbReference type="InterPro" id="IPR002433">
    <property type="entry name" value="Orn_de-COase"/>
</dbReference>
<reference evidence="13 14" key="1">
    <citation type="journal article" date="2016" name="Nat. Commun.">
        <title>Extremotolerant tardigrade genome and improved radiotolerance of human cultured cells by tardigrade-unique protein.</title>
        <authorList>
            <person name="Hashimoto T."/>
            <person name="Horikawa D.D."/>
            <person name="Saito Y."/>
            <person name="Kuwahara H."/>
            <person name="Kozuka-Hata H."/>
            <person name="Shin-I T."/>
            <person name="Minakuchi Y."/>
            <person name="Ohishi K."/>
            <person name="Motoyama A."/>
            <person name="Aizu T."/>
            <person name="Enomoto A."/>
            <person name="Kondo K."/>
            <person name="Tanaka S."/>
            <person name="Hara Y."/>
            <person name="Koshikawa S."/>
            <person name="Sagara H."/>
            <person name="Miura T."/>
            <person name="Yokobori S."/>
            <person name="Miyagawa K."/>
            <person name="Suzuki Y."/>
            <person name="Kubo T."/>
            <person name="Oyama M."/>
            <person name="Kohara Y."/>
            <person name="Fujiyama A."/>
            <person name="Arakawa K."/>
            <person name="Katayama T."/>
            <person name="Toyoda A."/>
            <person name="Kunieda T."/>
        </authorList>
    </citation>
    <scope>NUCLEOTIDE SEQUENCE [LARGE SCALE GENOMIC DNA]</scope>
    <source>
        <strain evidence="13 14">YOKOZUNA-1</strain>
    </source>
</reference>
<dbReference type="SUPFAM" id="SSF51419">
    <property type="entry name" value="PLP-binding barrel"/>
    <property type="match status" value="1"/>
</dbReference>
<gene>
    <name evidence="13" type="primary">RvY_06207</name>
    <name evidence="13" type="synonym">RvY_06207.1</name>
    <name evidence="13" type="ORF">RvY_06207-1</name>
</gene>
<dbReference type="InterPro" id="IPR029066">
    <property type="entry name" value="PLP-binding_barrel"/>
</dbReference>
<accession>A0A1D1V6J5</accession>
<keyword evidence="14" id="KW-1185">Reference proteome</keyword>
<dbReference type="PRINTS" id="PR01179">
    <property type="entry name" value="ODADCRBXLASE"/>
</dbReference>
<evidence type="ECO:0000256" key="9">
    <source>
        <dbReference type="ARBA" id="ARBA00046672"/>
    </source>
</evidence>
<comment type="subunit">
    <text evidence="9">Homodimer. Only the dimer is catalytically active, as the active sites are constructed of residues from both monomers.</text>
</comment>
<comment type="similarity">
    <text evidence="2">Belongs to the Orn/Lys/Arg decarboxylase class-II family.</text>
</comment>
<dbReference type="InterPro" id="IPR022644">
    <property type="entry name" value="De-COase2_N"/>
</dbReference>
<name>A0A1D1V6J5_RAMVA</name>
<evidence type="ECO:0000256" key="6">
    <source>
        <dbReference type="ARBA" id="ARBA00034115"/>
    </source>
</evidence>
<evidence type="ECO:0000313" key="13">
    <source>
        <dbReference type="EMBL" id="GAU94433.1"/>
    </source>
</evidence>
<evidence type="ECO:0000256" key="3">
    <source>
        <dbReference type="ARBA" id="ARBA00022898"/>
    </source>
</evidence>
<comment type="cofactor">
    <cofactor evidence="1 11">
        <name>pyridoxal 5'-phosphate</name>
        <dbReference type="ChEBI" id="CHEBI:597326"/>
    </cofactor>
</comment>
<dbReference type="InterPro" id="IPR009006">
    <property type="entry name" value="Ala_racemase/Decarboxylase_C"/>
</dbReference>
<dbReference type="FunFam" id="3.20.20.10:FF:000005">
    <property type="entry name" value="Ornithine decarboxylase"/>
    <property type="match status" value="1"/>
</dbReference>
<keyword evidence="4" id="KW-0620">Polyamine biosynthesis</keyword>
<feature type="modified residue" description="N6-(pyridoxal phosphate)lysine" evidence="11">
    <location>
        <position position="89"/>
    </location>
</feature>
<dbReference type="AlphaFoldDB" id="A0A1D1V6J5"/>
<comment type="catalytic activity">
    <reaction evidence="10">
        <text>L-ornithine + H(+) = putrescine + CO2</text>
        <dbReference type="Rhea" id="RHEA:22964"/>
        <dbReference type="ChEBI" id="CHEBI:15378"/>
        <dbReference type="ChEBI" id="CHEBI:16526"/>
        <dbReference type="ChEBI" id="CHEBI:46911"/>
        <dbReference type="ChEBI" id="CHEBI:326268"/>
        <dbReference type="EC" id="4.1.1.17"/>
    </reaction>
</comment>
<evidence type="ECO:0000259" key="12">
    <source>
        <dbReference type="Pfam" id="PF02784"/>
    </source>
</evidence>
<dbReference type="InterPro" id="IPR022653">
    <property type="entry name" value="De-COase2_pyr-phos_BS"/>
</dbReference>
<evidence type="ECO:0000256" key="4">
    <source>
        <dbReference type="ARBA" id="ARBA00023115"/>
    </source>
</evidence>
<dbReference type="GO" id="GO:0004586">
    <property type="term" value="F:ornithine decarboxylase activity"/>
    <property type="evidence" value="ECO:0007669"/>
    <property type="project" value="UniProtKB-EC"/>
</dbReference>
<dbReference type="GO" id="GO:0005737">
    <property type="term" value="C:cytoplasm"/>
    <property type="evidence" value="ECO:0007669"/>
    <property type="project" value="TreeGrafter"/>
</dbReference>
<sequence>MRLDETVDTCMFTSPLAQETLLAGEVALTVHTFDPANTSIERCVDQYIQYSDSLGIDDAFNIVDLGDVIRKCHLWREKLPRVEPFYAIKCNPDMGILQTLANMGIGFDCASKEEIASVLRLGVCPDRIVFAHTCKPKSHIIYAAQQQVKLTTFDNEPELHKIKRLYPAAQLLLRIRADDPMAVVNLGCKFGAHLPEAKRLLAIAQDLALNVIGVSFHVGSVCANPAAYAQAIAWSREVFDHAETLGMKLKVLDLGGGYPGHKGDPINFQQVVDEVKPALDKHFPPGCGVRLIAEPGRFFVASAMTLCLNITAKRVIEAEQRALNVEGPEFMYYVNDGVYGSFNCMEKDKAVIELKVPPQAGLSATLHCASLWGPTCDGLDCITASYYLPQMDIGHWLYLEDMGAYTNSASSGFNGFARPTMVYVAAQQDFAQVRPTSKPLAALAGPAAASNDGLPLDERYIVNERSLLRAGAFLRDQYIVNERSVLRAGVFKRKTKCT</sequence>
<dbReference type="Gene3D" id="3.20.20.10">
    <property type="entry name" value="Alanine racemase"/>
    <property type="match status" value="1"/>
</dbReference>
<dbReference type="PRINTS" id="PR01182">
    <property type="entry name" value="ORNDCRBXLASE"/>
</dbReference>
<organism evidence="13 14">
    <name type="scientific">Ramazzottius varieornatus</name>
    <name type="common">Water bear</name>
    <name type="synonym">Tardigrade</name>
    <dbReference type="NCBI Taxonomy" id="947166"/>
    <lineage>
        <taxon>Eukaryota</taxon>
        <taxon>Metazoa</taxon>
        <taxon>Ecdysozoa</taxon>
        <taxon>Tardigrada</taxon>
        <taxon>Eutardigrada</taxon>
        <taxon>Parachela</taxon>
        <taxon>Hypsibioidea</taxon>
        <taxon>Ramazzottiidae</taxon>
        <taxon>Ramazzottius</taxon>
    </lineage>
</organism>
<comment type="function">
    <text evidence="8">Catalyzes the first and rate-limiting step of polyamine biosynthesis that converts ornithine into putrescine, which is the precursor for the polyamines, spermidine and spermine. Polyamines are essential for cell proliferation and are implicated in cellular processes, ranging from DNA replication to apoptosis.</text>
</comment>
<evidence type="ECO:0000256" key="1">
    <source>
        <dbReference type="ARBA" id="ARBA00001933"/>
    </source>
</evidence>
<dbReference type="SUPFAM" id="SSF50621">
    <property type="entry name" value="Alanine racemase C-terminal domain-like"/>
    <property type="match status" value="1"/>
</dbReference>
<dbReference type="GO" id="GO:0033387">
    <property type="term" value="P:putrescine biosynthetic process from arginine, via ornithine"/>
    <property type="evidence" value="ECO:0007669"/>
    <property type="project" value="TreeGrafter"/>
</dbReference>